<dbReference type="KEGG" id="tbl:TBLA_0B02510"/>
<keyword evidence="1" id="KW-0175">Coiled coil</keyword>
<dbReference type="EMBL" id="HE806317">
    <property type="protein sequence ID" value="CCH59093.1"/>
    <property type="molecule type" value="Genomic_DNA"/>
</dbReference>
<feature type="region of interest" description="Disordered" evidence="2">
    <location>
        <begin position="34"/>
        <end position="53"/>
    </location>
</feature>
<feature type="compositionally biased region" description="Polar residues" evidence="2">
    <location>
        <begin position="217"/>
        <end position="250"/>
    </location>
</feature>
<dbReference type="Pfam" id="PF02732">
    <property type="entry name" value="ERCC4"/>
    <property type="match status" value="1"/>
</dbReference>
<dbReference type="Proteomes" id="UP000002866">
    <property type="component" value="Chromosome 2"/>
</dbReference>
<dbReference type="GO" id="GO:0006310">
    <property type="term" value="P:DNA recombination"/>
    <property type="evidence" value="ECO:0007669"/>
    <property type="project" value="UniProtKB-ARBA"/>
</dbReference>
<dbReference type="GeneID" id="14494508"/>
<feature type="coiled-coil region" evidence="1">
    <location>
        <begin position="516"/>
        <end position="567"/>
    </location>
</feature>
<proteinExistence type="predicted"/>
<evidence type="ECO:0000313" key="4">
    <source>
        <dbReference type="EMBL" id="CCH59093.1"/>
    </source>
</evidence>
<protein>
    <recommendedName>
        <fullName evidence="3">ERCC4 domain-containing protein</fullName>
    </recommendedName>
</protein>
<dbReference type="AlphaFoldDB" id="I2GY91"/>
<dbReference type="InterPro" id="IPR006166">
    <property type="entry name" value="ERCC4_domain"/>
</dbReference>
<dbReference type="InterPro" id="IPR047521">
    <property type="entry name" value="XPF_nuclease_EME1_ascomycetes"/>
</dbReference>
<gene>
    <name evidence="4" type="primary">TBLA0B02510</name>
    <name evidence="4" type="ORF">TBLA_0B02510</name>
</gene>
<dbReference type="SMART" id="SM00891">
    <property type="entry name" value="ERCC4"/>
    <property type="match status" value="1"/>
</dbReference>
<dbReference type="eggNOG" id="ENOG502RY0Q">
    <property type="taxonomic scope" value="Eukaryota"/>
</dbReference>
<dbReference type="CDD" id="cd20085">
    <property type="entry name" value="XPF_nuclease_Mms4"/>
    <property type="match status" value="1"/>
</dbReference>
<evidence type="ECO:0000256" key="1">
    <source>
        <dbReference type="SAM" id="Coils"/>
    </source>
</evidence>
<sequence length="732" mass="83429">MDDVIEILDDITNQQTPVKKVVEIFSISSDEENANEKYSPNLLEPIPKSSPPKTKITTLEVIRSSQGGNSLEIDLPFSDDASTLGDISVVKSRSNITDPFKDLPSNQTYYTKLKNRKENILDKILSDTCNSSLNIDLDNASDIDLKGKFSNIGDDSDSIEEGVILLDEHTPPNEDISLKNTTARWNKSTKYFSSSQDETELASNKRRLGSYEINNNTLENMPLSQPTPVYSNNSQNNVPTTPNFQETPALNNKRLKPSNEKNEDNNRQLFVENTSSNTSIGPFNDDAISPPINNINIVDPHIPSNFQNQGTTKLHNDVVELNLSKFLDEIEDISYSSNLNSNATSPTRDFDDDKTNTPDCTNHNMFQPNTEHSSKENLFHGFSWASLESYIINGKYLSKEKSTDLIRRHTQTNNQLFKQVNQIYRDNTVARSSLVVRIPKLLYDHFTKDNTNAIDTLLEPAKLEINYSTSNNTPSIEIFRKCDSVYDFNSDVYFPSEETIIEESIVVLYYSAQDFFRQYKESKKTILNEIKKLQNHKKFIILVLCDISKLRRDLESIENRIYREKVNNQLSNNTNSASQKKLSKNLERVSQLGLASNNLKEILRSIDRLWNVKLFTVNSDNEFINLLPNLLSLIGKQRKDPSIRFMKYAYMKVKSGKNKTDTLKKALHEVGRIPELKALNITSIYPSFQSLYHDFSMGKLKAGKDGKYLLAENVEKRLYKLFTCKDPTATID</sequence>
<evidence type="ECO:0000256" key="2">
    <source>
        <dbReference type="SAM" id="MobiDB-lite"/>
    </source>
</evidence>
<dbReference type="STRING" id="1071380.I2GY91"/>
<name>I2GY91_HENB6</name>
<dbReference type="HOGENOM" id="CLU_023637_0_0_1"/>
<dbReference type="OMA" id="IMSMETI"/>
<dbReference type="OrthoDB" id="343092at2759"/>
<dbReference type="GO" id="GO:0003677">
    <property type="term" value="F:DNA binding"/>
    <property type="evidence" value="ECO:0007669"/>
    <property type="project" value="InterPro"/>
</dbReference>
<organism evidence="4 5">
    <name type="scientific">Henningerozyma blattae (strain ATCC 34711 / CBS 6284 / DSM 70876 / NBRC 10599 / NRRL Y-10934 / UCD 77-7)</name>
    <name type="common">Yeast</name>
    <name type="synonym">Tetrapisispora blattae</name>
    <dbReference type="NCBI Taxonomy" id="1071380"/>
    <lineage>
        <taxon>Eukaryota</taxon>
        <taxon>Fungi</taxon>
        <taxon>Dikarya</taxon>
        <taxon>Ascomycota</taxon>
        <taxon>Saccharomycotina</taxon>
        <taxon>Saccharomycetes</taxon>
        <taxon>Saccharomycetales</taxon>
        <taxon>Saccharomycetaceae</taxon>
        <taxon>Henningerozyma</taxon>
    </lineage>
</organism>
<evidence type="ECO:0000259" key="3">
    <source>
        <dbReference type="SMART" id="SM00891"/>
    </source>
</evidence>
<feature type="compositionally biased region" description="Basic and acidic residues" evidence="2">
    <location>
        <begin position="257"/>
        <end position="266"/>
    </location>
</feature>
<reference evidence="4 5" key="1">
    <citation type="journal article" date="2011" name="Proc. Natl. Acad. Sci. U.S.A.">
        <title>Evolutionary erosion of yeast sex chromosomes by mating-type switching accidents.</title>
        <authorList>
            <person name="Gordon J.L."/>
            <person name="Armisen D."/>
            <person name="Proux-Wera E."/>
            <person name="Oheigeartaigh S.S."/>
            <person name="Byrne K.P."/>
            <person name="Wolfe K.H."/>
        </authorList>
    </citation>
    <scope>NUCLEOTIDE SEQUENCE [LARGE SCALE GENOMIC DNA]</scope>
    <source>
        <strain evidence="5">ATCC 34711 / CBS 6284 / DSM 70876 / NBRC 10599 / NRRL Y-10934 / UCD 77-7</strain>
    </source>
</reference>
<feature type="region of interest" description="Disordered" evidence="2">
    <location>
        <begin position="217"/>
        <end position="267"/>
    </location>
</feature>
<dbReference type="FunCoup" id="I2GY91">
    <property type="interactions" value="215"/>
</dbReference>
<dbReference type="GO" id="GO:0004518">
    <property type="term" value="F:nuclease activity"/>
    <property type="evidence" value="ECO:0007669"/>
    <property type="project" value="InterPro"/>
</dbReference>
<evidence type="ECO:0000313" key="5">
    <source>
        <dbReference type="Proteomes" id="UP000002866"/>
    </source>
</evidence>
<dbReference type="RefSeq" id="XP_004178612.1">
    <property type="nucleotide sequence ID" value="XM_004178564.1"/>
</dbReference>
<dbReference type="GO" id="GO:0061982">
    <property type="term" value="P:meiosis I cell cycle process"/>
    <property type="evidence" value="ECO:0007669"/>
    <property type="project" value="UniProtKB-ARBA"/>
</dbReference>
<feature type="domain" description="ERCC4" evidence="3">
    <location>
        <begin position="440"/>
        <end position="696"/>
    </location>
</feature>
<accession>I2GY91</accession>
<keyword evidence="5" id="KW-1185">Reference proteome</keyword>
<dbReference type="InParanoid" id="I2GY91"/>